<dbReference type="EMBL" id="KB567115">
    <property type="protein sequence ID" value="EMP27796.1"/>
    <property type="molecule type" value="Genomic_DNA"/>
</dbReference>
<protein>
    <submittedName>
        <fullName evidence="1">Uncharacterized protein</fullName>
    </submittedName>
</protein>
<sequence>MLATSREPRKATNRTLTAWSAVLTGAALVPFKTGVPIENRTPGNPSVSLNVILQKCPIVGSNSVRSDTCATPLGCMEATEDRRGP</sequence>
<dbReference type="Proteomes" id="UP000031443">
    <property type="component" value="Unassembled WGS sequence"/>
</dbReference>
<proteinExistence type="predicted"/>
<reference evidence="2" key="1">
    <citation type="journal article" date="2013" name="Nat. Genet.">
        <title>The draft genomes of soft-shell turtle and green sea turtle yield insights into the development and evolution of the turtle-specific body plan.</title>
        <authorList>
            <person name="Wang Z."/>
            <person name="Pascual-Anaya J."/>
            <person name="Zadissa A."/>
            <person name="Li W."/>
            <person name="Niimura Y."/>
            <person name="Huang Z."/>
            <person name="Li C."/>
            <person name="White S."/>
            <person name="Xiong Z."/>
            <person name="Fang D."/>
            <person name="Wang B."/>
            <person name="Ming Y."/>
            <person name="Chen Y."/>
            <person name="Zheng Y."/>
            <person name="Kuraku S."/>
            <person name="Pignatelli M."/>
            <person name="Herrero J."/>
            <person name="Beal K."/>
            <person name="Nozawa M."/>
            <person name="Li Q."/>
            <person name="Wang J."/>
            <person name="Zhang H."/>
            <person name="Yu L."/>
            <person name="Shigenobu S."/>
            <person name="Wang J."/>
            <person name="Liu J."/>
            <person name="Flicek P."/>
            <person name="Searle S."/>
            <person name="Wang J."/>
            <person name="Kuratani S."/>
            <person name="Yin Y."/>
            <person name="Aken B."/>
            <person name="Zhang G."/>
            <person name="Irie N."/>
        </authorList>
    </citation>
    <scope>NUCLEOTIDE SEQUENCE [LARGE SCALE GENOMIC DNA]</scope>
</reference>
<organism evidence="1 2">
    <name type="scientific">Chelonia mydas</name>
    <name type="common">Green sea-turtle</name>
    <name type="synonym">Chelonia agassizi</name>
    <dbReference type="NCBI Taxonomy" id="8469"/>
    <lineage>
        <taxon>Eukaryota</taxon>
        <taxon>Metazoa</taxon>
        <taxon>Chordata</taxon>
        <taxon>Craniata</taxon>
        <taxon>Vertebrata</taxon>
        <taxon>Euteleostomi</taxon>
        <taxon>Archelosauria</taxon>
        <taxon>Testudinata</taxon>
        <taxon>Testudines</taxon>
        <taxon>Cryptodira</taxon>
        <taxon>Durocryptodira</taxon>
        <taxon>Americhelydia</taxon>
        <taxon>Chelonioidea</taxon>
        <taxon>Cheloniidae</taxon>
        <taxon>Chelonia</taxon>
    </lineage>
</organism>
<dbReference type="AlphaFoldDB" id="M7AR55"/>
<name>M7AR55_CHEMY</name>
<keyword evidence="2" id="KW-1185">Reference proteome</keyword>
<gene>
    <name evidence="1" type="ORF">UY3_15102</name>
</gene>
<evidence type="ECO:0000313" key="1">
    <source>
        <dbReference type="EMBL" id="EMP27796.1"/>
    </source>
</evidence>
<evidence type="ECO:0000313" key="2">
    <source>
        <dbReference type="Proteomes" id="UP000031443"/>
    </source>
</evidence>
<accession>M7AR55</accession>